<proteinExistence type="inferred from homology"/>
<feature type="domain" description="RRP12 HEAT" evidence="5">
    <location>
        <begin position="346"/>
        <end position="642"/>
    </location>
</feature>
<reference evidence="7 8" key="1">
    <citation type="journal article" date="2009" name="Nature">
        <title>Evolution of pathogenicity and sexual reproduction in eight Candida genomes.</title>
        <authorList>
            <person name="Butler G."/>
            <person name="Rasmussen M.D."/>
            <person name="Lin M.F."/>
            <person name="Santos M.A."/>
            <person name="Sakthikumar S."/>
            <person name="Munro C.A."/>
            <person name="Rheinbay E."/>
            <person name="Grabherr M."/>
            <person name="Forche A."/>
            <person name="Reedy J.L."/>
            <person name="Agrafioti I."/>
            <person name="Arnaud M.B."/>
            <person name="Bates S."/>
            <person name="Brown A.J."/>
            <person name="Brunke S."/>
            <person name="Costanzo M.C."/>
            <person name="Fitzpatrick D.A."/>
            <person name="de Groot P.W."/>
            <person name="Harris D."/>
            <person name="Hoyer L.L."/>
            <person name="Hube B."/>
            <person name="Klis F.M."/>
            <person name="Kodira C."/>
            <person name="Lennard N."/>
            <person name="Logue M.E."/>
            <person name="Martin R."/>
            <person name="Neiman A.M."/>
            <person name="Nikolaou E."/>
            <person name="Quail M.A."/>
            <person name="Quinn J."/>
            <person name="Santos M.C."/>
            <person name="Schmitzberger F.F."/>
            <person name="Sherlock G."/>
            <person name="Shah P."/>
            <person name="Silverstein K.A."/>
            <person name="Skrzypek M.S."/>
            <person name="Soll D."/>
            <person name="Staggs R."/>
            <person name="Stansfield I."/>
            <person name="Stumpf M.P."/>
            <person name="Sudbery P.E."/>
            <person name="Srikantha T."/>
            <person name="Zeng Q."/>
            <person name="Berman J."/>
            <person name="Berriman M."/>
            <person name="Heitman J."/>
            <person name="Gow N.A."/>
            <person name="Lorenz M.C."/>
            <person name="Birren B.W."/>
            <person name="Kellis M."/>
            <person name="Cuomo C.A."/>
        </authorList>
    </citation>
    <scope>NUCLEOTIDE SEQUENCE [LARGE SCALE GENOMIC DNA]</scope>
    <source>
        <strain evidence="8">ATCC 6260 / CBS 566 / DSM 6381 / JCM 1539 / NBRC 10279 / NRRL Y-324</strain>
    </source>
</reference>
<protein>
    <submittedName>
        <fullName evidence="7">Uncharacterized protein</fullName>
    </submittedName>
</protein>
<dbReference type="Gene3D" id="1.25.10.10">
    <property type="entry name" value="Leucine-rich Repeat Variant"/>
    <property type="match status" value="2"/>
</dbReference>
<dbReference type="InterPro" id="IPR016024">
    <property type="entry name" value="ARM-type_fold"/>
</dbReference>
<dbReference type="InterPro" id="IPR011989">
    <property type="entry name" value="ARM-like"/>
</dbReference>
<accession>A5DAS1</accession>
<feature type="region of interest" description="Disordered" evidence="4">
    <location>
        <begin position="1079"/>
        <end position="1107"/>
    </location>
</feature>
<feature type="compositionally biased region" description="Basic residues" evidence="4">
    <location>
        <begin position="1137"/>
        <end position="1146"/>
    </location>
</feature>
<dbReference type="Pfam" id="PF08161">
    <property type="entry name" value="RRP12_HEAT"/>
    <property type="match status" value="1"/>
</dbReference>
<sequence>MVDNNPDGGQSQDQWVMEDKLQRIRQQVNSKLDNQKKLALILSAVEENIDEQGNVRSPVTYVVSFLSLLDECITDDKIIDDSLAISTAYFLDLVFPFTPKSLLKSKFSQILTKLATPLTHPDADAPLVRSTIGAVETLLLAQDHQQWTSKGNVSPKRALIGLMELSFDPRPKVRKRAQESIHTVLSNPPPSPSPIHVAAPICADLSLQKLTSLLDTKKKDNNSSIIHILQLISSITSANSWPQSQIEPLCDSLLRISRTSDQYMVSSAFSAFVGLFESMSNDVDIEKFTNVLNVIFELKPAVNDTHLAAPWLAVIAKAIAAFSKLAPIMCLQKLHTVIPIVTSYLSSDSQDIYSSASQCLIAIITQAVPDDFILDPPAVSTTIYEAMDDFVAFLAKFTEKEVLSIKYQAATKEILEFLTAVVSKLRSRCNPDFLNVMEIVGQWRTNETEEFPFNKEAEDFISVCISELGPEVCLSILPLNLTGTGGPGRAWLLPLLRDNVRNADLEFYKRQILPLSEFFENKIKESTNKESVNVKIFQTIVEQIWSLLPHFCDLPKDLSTSFDDKFAAQLSDLLYARVELRTFICNGLRSLVESNVAYVGGALSDDKLMQQNFPVHLAEEYLKHLATRASNLLSVLFNVFSSISPDTRGFVLETIDMYLQIVPKDELENTFNKVCGLFKNALDEEEQENSKDSGSKLSLTMMDLIVAMTKYLPESSHNALFSVFATTVSIKDPLVQKRSYRIISKLSETNEGKSSLVNFIAHLEKVIVESTEITEPSARGARLAAILAILDLLPSSELHFIPSVLQEVIMSTKDNNERTRSISYQILISMGKKMSNGGVIDQSQIPGFEAEEAKQEASLGDFFTMVSAGLAAQTPHMISATITAISCLMFEFKDSLAIDVLKEISSTIELFLTHNSREIAKAAIGFVKVEVLSLPEDVVRENLTELLAKLMRWSHEHKGHFKSKVKHIVERLIRKFGADVVEAAIPEDDKKLVVNIRKSRTRAKRKQEDGGETTEKPKETKKFVSAYEEALYNSDVSDDEEIQEFDANGDSKKRTNQYILESGDTPLDLLDRQTMARISSSRPKKFTKKDMERRNVPSKNGKLVFGEGDDVEDTLANKGSGVDAYLDAVKQAPIRGQRNKLKFKNKRQNEDDWSDDEPEVKKKPTTNSRVSKPKKFKARKKL</sequence>
<dbReference type="STRING" id="294746.A5DAS1"/>
<dbReference type="GeneID" id="5129168"/>
<keyword evidence="3" id="KW-0539">Nucleus</keyword>
<dbReference type="FunCoup" id="A5DAS1">
    <property type="interactions" value="1009"/>
</dbReference>
<dbReference type="Proteomes" id="UP000001997">
    <property type="component" value="Unassembled WGS sequence"/>
</dbReference>
<name>A5DAS1_PICGU</name>
<dbReference type="PANTHER" id="PTHR48287">
    <property type="entry name" value="ARM REPEAT SUPERFAMILY PROTEIN"/>
    <property type="match status" value="1"/>
</dbReference>
<dbReference type="KEGG" id="pgu:PGUG_00376"/>
<dbReference type="eggNOG" id="KOG1248">
    <property type="taxonomic scope" value="Eukaryota"/>
</dbReference>
<evidence type="ECO:0000256" key="1">
    <source>
        <dbReference type="ARBA" id="ARBA00004123"/>
    </source>
</evidence>
<dbReference type="SUPFAM" id="SSF48371">
    <property type="entry name" value="ARM repeat"/>
    <property type="match status" value="1"/>
</dbReference>
<feature type="compositionally biased region" description="Basic residues" evidence="4">
    <location>
        <begin position="1171"/>
        <end position="1182"/>
    </location>
</feature>
<dbReference type="InParanoid" id="A5DAS1"/>
<comment type="subcellular location">
    <subcellularLocation>
        <location evidence="1">Nucleus</location>
    </subcellularLocation>
</comment>
<dbReference type="GO" id="GO:0030688">
    <property type="term" value="C:preribosome, small subunit precursor"/>
    <property type="evidence" value="ECO:0007669"/>
    <property type="project" value="EnsemblFungi"/>
</dbReference>
<dbReference type="PANTHER" id="PTHR48287:SF1">
    <property type="entry name" value="ARM REPEAT SUPERFAMILY PROTEIN"/>
    <property type="match status" value="1"/>
</dbReference>
<dbReference type="InterPro" id="IPR012978">
    <property type="entry name" value="HEAT_RRP12"/>
</dbReference>
<evidence type="ECO:0000256" key="4">
    <source>
        <dbReference type="SAM" id="MobiDB-lite"/>
    </source>
</evidence>
<gene>
    <name evidence="7" type="ORF">PGUG_00376</name>
</gene>
<evidence type="ECO:0000256" key="3">
    <source>
        <dbReference type="ARBA" id="ARBA00023242"/>
    </source>
</evidence>
<evidence type="ECO:0000313" key="7">
    <source>
        <dbReference type="EMBL" id="EDK36278.2"/>
    </source>
</evidence>
<feature type="region of interest" description="Disordered" evidence="4">
    <location>
        <begin position="1135"/>
        <end position="1182"/>
    </location>
</feature>
<organism evidence="7 8">
    <name type="scientific">Meyerozyma guilliermondii (strain ATCC 6260 / CBS 566 / DSM 6381 / JCM 1539 / NBRC 10279 / NRRL Y-324)</name>
    <name type="common">Yeast</name>
    <name type="synonym">Candida guilliermondii</name>
    <dbReference type="NCBI Taxonomy" id="294746"/>
    <lineage>
        <taxon>Eukaryota</taxon>
        <taxon>Fungi</taxon>
        <taxon>Dikarya</taxon>
        <taxon>Ascomycota</taxon>
        <taxon>Saccharomycotina</taxon>
        <taxon>Pichiomycetes</taxon>
        <taxon>Debaryomycetaceae</taxon>
        <taxon>Meyerozyma</taxon>
    </lineage>
</organism>
<dbReference type="InterPro" id="IPR057860">
    <property type="entry name" value="HEAT_RRP12_N"/>
</dbReference>
<dbReference type="VEuPathDB" id="FungiDB:PGUG_00376"/>
<evidence type="ECO:0000256" key="2">
    <source>
        <dbReference type="ARBA" id="ARBA00007690"/>
    </source>
</evidence>
<dbReference type="EMBL" id="CH408155">
    <property type="protein sequence ID" value="EDK36278.2"/>
    <property type="molecule type" value="Genomic_DNA"/>
</dbReference>
<dbReference type="InterPro" id="IPR052087">
    <property type="entry name" value="RRP12"/>
</dbReference>
<feature type="compositionally biased region" description="Basic and acidic residues" evidence="4">
    <location>
        <begin position="1006"/>
        <end position="1020"/>
    </location>
</feature>
<dbReference type="OrthoDB" id="2192888at2759"/>
<feature type="region of interest" description="Disordered" evidence="4">
    <location>
        <begin position="999"/>
        <end position="1020"/>
    </location>
</feature>
<dbReference type="OMA" id="PDQMKHR"/>
<evidence type="ECO:0000259" key="6">
    <source>
        <dbReference type="Pfam" id="PF25772"/>
    </source>
</evidence>
<dbReference type="Pfam" id="PF25772">
    <property type="entry name" value="HEAT_RRP12_N"/>
    <property type="match status" value="1"/>
</dbReference>
<dbReference type="HOGENOM" id="CLU_003753_1_0_1"/>
<evidence type="ECO:0000259" key="5">
    <source>
        <dbReference type="Pfam" id="PF08161"/>
    </source>
</evidence>
<keyword evidence="8" id="KW-1185">Reference proteome</keyword>
<evidence type="ECO:0000313" key="8">
    <source>
        <dbReference type="Proteomes" id="UP000001997"/>
    </source>
</evidence>
<dbReference type="GO" id="GO:0000462">
    <property type="term" value="P:maturation of SSU-rRNA from tricistronic rRNA transcript (SSU-rRNA, 5.8S rRNA, LSU-rRNA)"/>
    <property type="evidence" value="ECO:0007669"/>
    <property type="project" value="EnsemblFungi"/>
</dbReference>
<comment type="similarity">
    <text evidence="2">Belongs to the RRP12 family.</text>
</comment>
<feature type="domain" description="RRP12 N-terminal HEAT" evidence="6">
    <location>
        <begin position="29"/>
        <end position="235"/>
    </location>
</feature>
<dbReference type="GO" id="GO:0005634">
    <property type="term" value="C:nucleus"/>
    <property type="evidence" value="ECO:0007669"/>
    <property type="project" value="UniProtKB-SubCell"/>
</dbReference>
<dbReference type="AlphaFoldDB" id="A5DAS1"/>
<dbReference type="RefSeq" id="XP_001486999.2">
    <property type="nucleotide sequence ID" value="XM_001486949.1"/>
</dbReference>